<proteinExistence type="predicted"/>
<reference evidence="1 2" key="1">
    <citation type="submission" date="2014-12" db="EMBL/GenBank/DDBJ databases">
        <title>Comparative genome analysis of Bacillus coagulans HM-08, Clostridium butyricum HM-68, Bacillus subtilis HM-66 and Bacillus licheniformis BL-09.</title>
        <authorList>
            <person name="Zhang H."/>
        </authorList>
    </citation>
    <scope>NUCLEOTIDE SEQUENCE [LARGE SCALE GENOMIC DNA]</scope>
    <source>
        <strain evidence="1 2">HM-66</strain>
    </source>
</reference>
<protein>
    <recommendedName>
        <fullName evidence="3">YvkN</fullName>
    </recommendedName>
</protein>
<gene>
    <name evidence="1" type="ORF">SC09_contig4orf00707</name>
</gene>
<evidence type="ECO:0000313" key="1">
    <source>
        <dbReference type="EMBL" id="KIU05799.1"/>
    </source>
</evidence>
<dbReference type="PATRIC" id="fig|1423.173.peg.4343"/>
<evidence type="ECO:0000313" key="2">
    <source>
        <dbReference type="Proteomes" id="UP000032247"/>
    </source>
</evidence>
<dbReference type="EMBL" id="JXBC01000013">
    <property type="protein sequence ID" value="KIU05799.1"/>
    <property type="molecule type" value="Genomic_DNA"/>
</dbReference>
<organism evidence="1 2">
    <name type="scientific">Bacillus subtilis</name>
    <dbReference type="NCBI Taxonomy" id="1423"/>
    <lineage>
        <taxon>Bacteria</taxon>
        <taxon>Bacillati</taxon>
        <taxon>Bacillota</taxon>
        <taxon>Bacilli</taxon>
        <taxon>Bacillales</taxon>
        <taxon>Bacillaceae</taxon>
        <taxon>Bacillus</taxon>
    </lineage>
</organism>
<accession>A0A0D1J0K6</accession>
<evidence type="ECO:0008006" key="3">
    <source>
        <dbReference type="Google" id="ProtNLM"/>
    </source>
</evidence>
<sequence length="82" mass="9552">MEKDPSDYTVTQESVLKLIQEQKRMNREMIAELEQIHGPFPISHDIQYIKVLLDSSNTHIVQDLMSVSKQLCNCGKHIIHYN</sequence>
<comment type="caution">
    <text evidence="1">The sequence shown here is derived from an EMBL/GenBank/DDBJ whole genome shotgun (WGS) entry which is preliminary data.</text>
</comment>
<dbReference type="STRING" id="483913.AN935_17665"/>
<dbReference type="Proteomes" id="UP000032247">
    <property type="component" value="Unassembled WGS sequence"/>
</dbReference>
<name>A0A0D1J0K6_BACIU</name>
<dbReference type="AlphaFoldDB" id="A0A0D1J0K6"/>